<keyword evidence="2" id="KW-1185">Reference proteome</keyword>
<accession>A0ABX8KQF5</accession>
<proteinExistence type="predicted"/>
<evidence type="ECO:0000313" key="1">
    <source>
        <dbReference type="EMBL" id="QXA51291.1"/>
    </source>
</evidence>
<dbReference type="RefSeq" id="WP_088208771.1">
    <property type="nucleotide sequence ID" value="NZ_CP077290.1"/>
</dbReference>
<protein>
    <submittedName>
        <fullName evidence="1">DNA phosphorothioation-dependent restriction protein DptG</fullName>
    </submittedName>
</protein>
<dbReference type="EMBL" id="CP077290">
    <property type="protein sequence ID" value="QXA51291.1"/>
    <property type="molecule type" value="Genomic_DNA"/>
</dbReference>
<sequence length="449" mass="51745">MRDFTSLDTSISLVRRCIENENDSNYANIADTYLPIGPNNRDNNIEWTHVYQKLFEKLYGLSLNGYCKETLRVEVLDSIRSVRDTRELVDVLDELYFTSNELDNITPLAYLVSNQEKLSARTKTMINIISGLINGQVGGDFIIKGNNPLENILISNIRRLCTEHSLKDDTICYLPFLQKVFTQDLNTLAANPEHLLSEVERFIHLYVFIYLSQLTIQVCIPNNVYQPPSAKPLYFILETETASKERHECNQYGYDYIFSNKKGIAYYLFPVLGYFNRIDKKPAWQYDLDESEEHLGKINEFNKLLALLFGEDYQNEYSLQRALNKGVSFHKQIFEETLSRSKKNSRKGRNSTVVNTFEDVFSSGFITNRKAAGKYFVLNSNIIMLLTNLIIKGKDTDKILIDDLIEGFKNRGIWLDLKSKRALLKFYESVGNIEKLSDSGDAVYVKSTI</sequence>
<name>A0ABX8KQF5_9ENTR</name>
<reference evidence="1 2" key="1">
    <citation type="submission" date="2021-06" db="EMBL/GenBank/DDBJ databases">
        <title>FDA dAtabase for Regulatory Grade micrObial Sequences (FDA-ARGOS): Supporting development and validation of Infectious Disease Dx tests.</title>
        <authorList>
            <person name="Sproer C."/>
            <person name="Gronow S."/>
            <person name="Severitt S."/>
            <person name="Schroder I."/>
            <person name="Tallon L."/>
            <person name="Sadzewicz L."/>
            <person name="Zhao X."/>
            <person name="Boylan J."/>
            <person name="Ott S."/>
            <person name="Bowen H."/>
            <person name="Vavikolanu K."/>
            <person name="Mehta A."/>
            <person name="Aluvathingal J."/>
            <person name="Nadendla S."/>
            <person name="Lowell S."/>
            <person name="Myers T."/>
            <person name="Yan Y."/>
        </authorList>
    </citation>
    <scope>NUCLEOTIDE SEQUENCE [LARGE SCALE GENOMIC DNA]</scope>
    <source>
        <strain evidence="1 2">FDAARGOS 1428</strain>
    </source>
</reference>
<dbReference type="Proteomes" id="UP000683583">
    <property type="component" value="Chromosome"/>
</dbReference>
<dbReference type="InterPro" id="IPR017645">
    <property type="entry name" value="Dnd_assoc_1"/>
</dbReference>
<evidence type="ECO:0000313" key="2">
    <source>
        <dbReference type="Proteomes" id="UP000683583"/>
    </source>
</evidence>
<organism evidence="1 2">
    <name type="scientific">Enterobacter cancerogenus</name>
    <dbReference type="NCBI Taxonomy" id="69218"/>
    <lineage>
        <taxon>Bacteria</taxon>
        <taxon>Pseudomonadati</taxon>
        <taxon>Pseudomonadota</taxon>
        <taxon>Gammaproteobacteria</taxon>
        <taxon>Enterobacterales</taxon>
        <taxon>Enterobacteriaceae</taxon>
        <taxon>Enterobacter</taxon>
        <taxon>Enterobacter cloacae complex</taxon>
    </lineage>
</organism>
<gene>
    <name evidence="1" type="primary">dptG</name>
    <name evidence="1" type="ORF">I6L58_09770</name>
</gene>
<dbReference type="NCBIfam" id="TIGR03236">
    <property type="entry name" value="dnd_assoc_1"/>
    <property type="match status" value="1"/>
</dbReference>